<comment type="cofactor">
    <cofactor evidence="4">
        <name>Mg(2+)</name>
        <dbReference type="ChEBI" id="CHEBI:18420"/>
    </cofactor>
</comment>
<feature type="chain" id="PRO_5046575168" description="5-formyltetrahydrofolate cyclo-ligase" evidence="5">
    <location>
        <begin position="23"/>
        <end position="268"/>
    </location>
</feature>
<evidence type="ECO:0000313" key="7">
    <source>
        <dbReference type="Proteomes" id="UP000078599"/>
    </source>
</evidence>
<dbReference type="Gene3D" id="3.40.50.10420">
    <property type="entry name" value="NagB/RpiA/CoA transferase-like"/>
    <property type="match status" value="1"/>
</dbReference>
<dbReference type="Pfam" id="PF01812">
    <property type="entry name" value="5-FTHF_cyc-lig"/>
    <property type="match status" value="1"/>
</dbReference>
<name>A0ABM9T7F3_THIA3</name>
<sequence length="268" mass="29094">MTTGAALTLACAAGAAARAAMGADCAIASGVSTLKPSPPKQRAKRRKISGNNRFILIGRQLTVNPPLYDPLSPETDQQLRPNLRRELIAKRQALPDLERRDAELTERLLQVLDALEPETLGAYCATRGEFDPMPAVTQWLAAHPECTLALPRVKEATKEMTFFAWAPGEPLRPGPYGIAEPTGEAVLNPTTLLVPCVGFADVGLRLGYGGGYYDRYLAGREEVYTVGLSYACCELHQLDMQPHDQLMDLVLTEDGLYGLDALSLTLVD</sequence>
<keyword evidence="7" id="KW-1185">Reference proteome</keyword>
<keyword evidence="4" id="KW-0479">Metal-binding</keyword>
<proteinExistence type="inferred from homology"/>
<keyword evidence="4" id="KW-0460">Magnesium</keyword>
<keyword evidence="3 4" id="KW-0067">ATP-binding</keyword>
<dbReference type="EC" id="6.3.3.2" evidence="4"/>
<protein>
    <recommendedName>
        <fullName evidence="4">5-formyltetrahydrofolate cyclo-ligase</fullName>
        <ecNumber evidence="4">6.3.3.2</ecNumber>
    </recommendedName>
</protein>
<dbReference type="InterPro" id="IPR002698">
    <property type="entry name" value="FTHF_cligase"/>
</dbReference>
<dbReference type="EMBL" id="CTRI01000027">
    <property type="protein sequence ID" value="CQR36157.1"/>
    <property type="molecule type" value="Genomic_DNA"/>
</dbReference>
<reference evidence="6 7" key="1">
    <citation type="submission" date="2015-03" db="EMBL/GenBank/DDBJ databases">
        <authorList>
            <person name="Regsiter A."/>
            <person name="william w."/>
        </authorList>
    </citation>
    <scope>NUCLEOTIDE SEQUENCE [LARGE SCALE GENOMIC DNA]</scope>
    <source>
        <strain evidence="6 7">CB1</strain>
    </source>
</reference>
<dbReference type="PANTHER" id="PTHR23407">
    <property type="entry name" value="ATPASE INHIBITOR/5-FORMYLTETRAHYDROFOLATE CYCLO-LIGASE"/>
    <property type="match status" value="1"/>
</dbReference>
<accession>A0ABM9T7F3</accession>
<dbReference type="InterPro" id="IPR037171">
    <property type="entry name" value="NagB/RpiA_transferase-like"/>
</dbReference>
<dbReference type="PANTHER" id="PTHR23407:SF1">
    <property type="entry name" value="5-FORMYLTETRAHYDROFOLATE CYCLO-LIGASE"/>
    <property type="match status" value="1"/>
</dbReference>
<dbReference type="SUPFAM" id="SSF100950">
    <property type="entry name" value="NagB/RpiA/CoA transferase-like"/>
    <property type="match status" value="1"/>
</dbReference>
<keyword evidence="2 4" id="KW-0547">Nucleotide-binding</keyword>
<dbReference type="InterPro" id="IPR024185">
    <property type="entry name" value="FTHF_cligase-like_sf"/>
</dbReference>
<comment type="similarity">
    <text evidence="1 4">Belongs to the 5-formyltetrahydrofolate cyclo-ligase family.</text>
</comment>
<comment type="caution">
    <text evidence="6">The sequence shown here is derived from an EMBL/GenBank/DDBJ whole genome shotgun (WGS) entry which is preliminary data.</text>
</comment>
<dbReference type="NCBIfam" id="TIGR02727">
    <property type="entry name" value="MTHFS_bact"/>
    <property type="match status" value="1"/>
</dbReference>
<evidence type="ECO:0000256" key="3">
    <source>
        <dbReference type="ARBA" id="ARBA00022840"/>
    </source>
</evidence>
<dbReference type="Proteomes" id="UP000078599">
    <property type="component" value="Unassembled WGS sequence"/>
</dbReference>
<evidence type="ECO:0000256" key="2">
    <source>
        <dbReference type="ARBA" id="ARBA00022741"/>
    </source>
</evidence>
<comment type="catalytic activity">
    <reaction evidence="4">
        <text>(6S)-5-formyl-5,6,7,8-tetrahydrofolate + ATP = (6R)-5,10-methenyltetrahydrofolate + ADP + phosphate</text>
        <dbReference type="Rhea" id="RHEA:10488"/>
        <dbReference type="ChEBI" id="CHEBI:30616"/>
        <dbReference type="ChEBI" id="CHEBI:43474"/>
        <dbReference type="ChEBI" id="CHEBI:57455"/>
        <dbReference type="ChEBI" id="CHEBI:57457"/>
        <dbReference type="ChEBI" id="CHEBI:456216"/>
        <dbReference type="EC" id="6.3.3.2"/>
    </reaction>
</comment>
<evidence type="ECO:0000313" key="6">
    <source>
        <dbReference type="EMBL" id="CQR36157.1"/>
    </source>
</evidence>
<keyword evidence="5" id="KW-0732">Signal</keyword>
<organism evidence="6 7">
    <name type="scientific">Thiomonas arsenitoxydans (strain DSM 22701 / CIP 110005 / 3As)</name>
    <dbReference type="NCBI Taxonomy" id="426114"/>
    <lineage>
        <taxon>Bacteria</taxon>
        <taxon>Pseudomonadati</taxon>
        <taxon>Pseudomonadota</taxon>
        <taxon>Betaproteobacteria</taxon>
        <taxon>Burkholderiales</taxon>
        <taxon>Thiomonas</taxon>
    </lineage>
</organism>
<feature type="signal peptide" evidence="5">
    <location>
        <begin position="1"/>
        <end position="22"/>
    </location>
</feature>
<evidence type="ECO:0000256" key="4">
    <source>
        <dbReference type="RuleBase" id="RU361279"/>
    </source>
</evidence>
<evidence type="ECO:0000256" key="5">
    <source>
        <dbReference type="SAM" id="SignalP"/>
    </source>
</evidence>
<evidence type="ECO:0000256" key="1">
    <source>
        <dbReference type="ARBA" id="ARBA00010638"/>
    </source>
</evidence>
<gene>
    <name evidence="6" type="ORF">THICB1_50373</name>
</gene>